<comment type="caution">
    <text evidence="2">The sequence shown here is derived from an EMBL/GenBank/DDBJ whole genome shotgun (WGS) entry which is preliminary data.</text>
</comment>
<keyword evidence="3" id="KW-1185">Reference proteome</keyword>
<accession>A0ABQ7GGC2</accession>
<proteinExistence type="predicted"/>
<gene>
    <name evidence="2" type="ORF">DUNSADRAFT_9970</name>
</gene>
<reference evidence="2" key="1">
    <citation type="submission" date="2017-08" db="EMBL/GenBank/DDBJ databases">
        <authorList>
            <person name="Polle J.E."/>
            <person name="Barry K."/>
            <person name="Cushman J."/>
            <person name="Schmutz J."/>
            <person name="Tran D."/>
            <person name="Hathwaick L.T."/>
            <person name="Yim W.C."/>
            <person name="Jenkins J."/>
            <person name="Mckie-Krisberg Z.M."/>
            <person name="Prochnik S."/>
            <person name="Lindquist E."/>
            <person name="Dockter R.B."/>
            <person name="Adam C."/>
            <person name="Molina H."/>
            <person name="Bunkerborg J."/>
            <person name="Jin E."/>
            <person name="Buchheim M."/>
            <person name="Magnuson J."/>
        </authorList>
    </citation>
    <scope>NUCLEOTIDE SEQUENCE</scope>
    <source>
        <strain evidence="2">CCAP 19/18</strain>
    </source>
</reference>
<sequence length="379" mass="41466">MQLSQHLGAQDLSGGPSRGAAMSKEDVELSLEFRHLQDLFSEAAALLGLSRTNDYQQKHFIEFTASAAACRVAHALRKPSWQVTQALNAVLVTFAISNPARSLDANASLERSFRIHCILISNLDSIAHHSLLNDPLMSAEDVAGRLTFLDYLCDFFCDVQQEAQLQNFLRPGKAIPKTSLLEPSHLSARLSKFVWDPKLLTICFNSISAGSKGVQDNLYAYGDHLDSVRRASRFQPDSYKIDEVLKDVGYLKAAWGALGSSNKVVLRCAIIFLHDLILAPEMTTLPSTGNPRAKSLQTLLKNGAADAFAAALKHMHRLVVEQGKEGDGGNKEDKNKLSKEADLAELLLETIQGAHLLDYKDAQLKSPAGLGESDSLELM</sequence>
<dbReference type="Proteomes" id="UP000815325">
    <property type="component" value="Unassembled WGS sequence"/>
</dbReference>
<evidence type="ECO:0000313" key="2">
    <source>
        <dbReference type="EMBL" id="KAF5833659.1"/>
    </source>
</evidence>
<dbReference type="EMBL" id="MU069798">
    <property type="protein sequence ID" value="KAF5833659.1"/>
    <property type="molecule type" value="Genomic_DNA"/>
</dbReference>
<organism evidence="2 3">
    <name type="scientific">Dunaliella salina</name>
    <name type="common">Green alga</name>
    <name type="synonym">Protococcus salinus</name>
    <dbReference type="NCBI Taxonomy" id="3046"/>
    <lineage>
        <taxon>Eukaryota</taxon>
        <taxon>Viridiplantae</taxon>
        <taxon>Chlorophyta</taxon>
        <taxon>core chlorophytes</taxon>
        <taxon>Chlorophyceae</taxon>
        <taxon>CS clade</taxon>
        <taxon>Chlamydomonadales</taxon>
        <taxon>Dunaliellaceae</taxon>
        <taxon>Dunaliella</taxon>
    </lineage>
</organism>
<name>A0ABQ7GGC2_DUNSA</name>
<evidence type="ECO:0000256" key="1">
    <source>
        <dbReference type="SAM" id="MobiDB-lite"/>
    </source>
</evidence>
<evidence type="ECO:0000313" key="3">
    <source>
        <dbReference type="Proteomes" id="UP000815325"/>
    </source>
</evidence>
<feature type="region of interest" description="Disordered" evidence="1">
    <location>
        <begin position="1"/>
        <end position="20"/>
    </location>
</feature>
<protein>
    <submittedName>
        <fullName evidence="2">Uncharacterized protein</fullName>
    </submittedName>
</protein>